<evidence type="ECO:0000256" key="1">
    <source>
        <dbReference type="SAM" id="MobiDB-lite"/>
    </source>
</evidence>
<sequence>MVSKEWEPAILDSLADICRLTMSQGDSHDFDIFNNHLDAIRKEWTSEWSNHFDKYKKLGDSNARTEHLQKLERWLKPDCPFKCSLAHVDDQDLPQQIADFFQIHSGINICDAVVDVEEGEEQERPSLFTKPPALHWTQYPREAEMQVSFKFTFPQGSIPEQVKVTVVRSASHVIEVSGRIDKDEAAEEEEESETNNYSSMPLSKVWPYLVRVVHAFLMAVNQLETLPYTLNMIFIGQPFFNCPEGARIVTSRSLDAIQTLSAIQRTQSVRFKVDQYIYSLNLDQSFPGKFKPMRLADFSPSKFVLNEPKVQNTESNSISPSSTSFDKETLPTTHEENHLDESGEPRLSPHNLHVERQISGHKNRGRRVSFGAIRAIPTMDGTQPSCTSPLLMGITNHRDFSPDTRNTNNYMDEENDTKSDNDEVQSSTVVEYVDEMLQKAIDEVLIKD</sequence>
<organism evidence="2 3">
    <name type="scientific">Ditylenchus dipsaci</name>
    <dbReference type="NCBI Taxonomy" id="166011"/>
    <lineage>
        <taxon>Eukaryota</taxon>
        <taxon>Metazoa</taxon>
        <taxon>Ecdysozoa</taxon>
        <taxon>Nematoda</taxon>
        <taxon>Chromadorea</taxon>
        <taxon>Rhabditida</taxon>
        <taxon>Tylenchina</taxon>
        <taxon>Tylenchomorpha</taxon>
        <taxon>Sphaerularioidea</taxon>
        <taxon>Anguinidae</taxon>
        <taxon>Anguininae</taxon>
        <taxon>Ditylenchus</taxon>
    </lineage>
</organism>
<feature type="compositionally biased region" description="Low complexity" evidence="1">
    <location>
        <begin position="315"/>
        <end position="324"/>
    </location>
</feature>
<dbReference type="AlphaFoldDB" id="A0A915CXL4"/>
<evidence type="ECO:0000313" key="3">
    <source>
        <dbReference type="WBParaSite" id="jg13237"/>
    </source>
</evidence>
<accession>A0A915CXL4</accession>
<feature type="region of interest" description="Disordered" evidence="1">
    <location>
        <begin position="397"/>
        <end position="424"/>
    </location>
</feature>
<keyword evidence="2" id="KW-1185">Reference proteome</keyword>
<feature type="region of interest" description="Disordered" evidence="1">
    <location>
        <begin position="309"/>
        <end position="350"/>
    </location>
</feature>
<proteinExistence type="predicted"/>
<evidence type="ECO:0000313" key="2">
    <source>
        <dbReference type="Proteomes" id="UP000887574"/>
    </source>
</evidence>
<reference evidence="3" key="1">
    <citation type="submission" date="2022-11" db="UniProtKB">
        <authorList>
            <consortium name="WormBaseParasite"/>
        </authorList>
    </citation>
    <scope>IDENTIFICATION</scope>
</reference>
<feature type="compositionally biased region" description="Basic and acidic residues" evidence="1">
    <location>
        <begin position="325"/>
        <end position="344"/>
    </location>
</feature>
<name>A0A915CXL4_9BILA</name>
<dbReference type="WBParaSite" id="jg13237">
    <property type="protein sequence ID" value="jg13237"/>
    <property type="gene ID" value="jg13237"/>
</dbReference>
<protein>
    <submittedName>
        <fullName evidence="3">Uncharacterized protein</fullName>
    </submittedName>
</protein>
<dbReference type="Proteomes" id="UP000887574">
    <property type="component" value="Unplaced"/>
</dbReference>